<sequence>MGRAKPPTFFACRVGLCHPRRNGALRTQGRTVAAYASRGGPVLLTARHAGLIYSPAVKLRQHKNYMEHVQEKVLIGKMLLQSSAKGAEKLDAFSGWMLGAYAAVLAFLLGKIGDLADYLSAPTLPMLVRLFLAAMVAAIIAKFASLILNALSGGGEAGEKAFASMNGVDFDIEAFFTELDKSAWGWNRLGTRWAVKRLRQGDFACSGRVAVKLLHVQSVATMAQSMVTLWAVWTLYRGLVI</sequence>
<evidence type="ECO:0000256" key="1">
    <source>
        <dbReference type="SAM" id="Phobius"/>
    </source>
</evidence>
<keyword evidence="3" id="KW-1185">Reference proteome</keyword>
<reference evidence="2" key="1">
    <citation type="submission" date="2018-06" db="EMBL/GenBank/DDBJ databases">
        <title>Genomic Encyclopedia of Type Strains, Phase IV (KMG-V): Genome sequencing to study the core and pangenomes of soil and plant-associated prokaryotes.</title>
        <authorList>
            <person name="Whitman W."/>
        </authorList>
    </citation>
    <scope>NUCLEOTIDE SEQUENCE [LARGE SCALE GENOMIC DNA]</scope>
    <source>
        <strain evidence="2">MLR2-44</strain>
    </source>
</reference>
<gene>
    <name evidence="2" type="ORF">C7416_103578</name>
</gene>
<organism evidence="2 3">
    <name type="scientific">Cupriavidus phytorum</name>
    <dbReference type="NCBI Taxonomy" id="3024399"/>
    <lineage>
        <taxon>Bacteria</taxon>
        <taxon>Pseudomonadati</taxon>
        <taxon>Pseudomonadota</taxon>
        <taxon>Betaproteobacteria</taxon>
        <taxon>Burkholderiales</taxon>
        <taxon>Burkholderiaceae</taxon>
        <taxon>Cupriavidus</taxon>
    </lineage>
</organism>
<dbReference type="Proteomes" id="UP000249638">
    <property type="component" value="Unassembled WGS sequence"/>
</dbReference>
<feature type="transmembrane region" description="Helical" evidence="1">
    <location>
        <begin position="130"/>
        <end position="151"/>
    </location>
</feature>
<comment type="caution">
    <text evidence="2">The sequence shown here is derived from an EMBL/GenBank/DDBJ whole genome shotgun (WGS) entry which is preliminary data.</text>
</comment>
<evidence type="ECO:0000313" key="3">
    <source>
        <dbReference type="Proteomes" id="UP000249638"/>
    </source>
</evidence>
<protein>
    <submittedName>
        <fullName evidence="2">Uncharacterized protein</fullName>
    </submittedName>
</protein>
<keyword evidence="1" id="KW-0472">Membrane</keyword>
<dbReference type="AlphaFoldDB" id="A0A2W7PWB0"/>
<dbReference type="EMBL" id="QKZN01000003">
    <property type="protein sequence ID" value="PZX30845.1"/>
    <property type="molecule type" value="Genomic_DNA"/>
</dbReference>
<keyword evidence="1" id="KW-0812">Transmembrane</keyword>
<evidence type="ECO:0000313" key="2">
    <source>
        <dbReference type="EMBL" id="PZX30845.1"/>
    </source>
</evidence>
<feature type="transmembrane region" description="Helical" evidence="1">
    <location>
        <begin position="90"/>
        <end position="110"/>
    </location>
</feature>
<proteinExistence type="predicted"/>
<accession>A0A2W7PWB0</accession>
<name>A0A2W7PWB0_9BURK</name>
<keyword evidence="1" id="KW-1133">Transmembrane helix</keyword>